<comment type="caution">
    <text evidence="1">The sequence shown here is derived from an EMBL/GenBank/DDBJ whole genome shotgun (WGS) entry which is preliminary data.</text>
</comment>
<keyword evidence="2" id="KW-1185">Reference proteome</keyword>
<dbReference type="Pfam" id="PF09719">
    <property type="entry name" value="C_GCAxxG_C_C"/>
    <property type="match status" value="1"/>
</dbReference>
<accession>A0A6L5XD55</accession>
<evidence type="ECO:0000313" key="2">
    <source>
        <dbReference type="Proteomes" id="UP000483362"/>
    </source>
</evidence>
<name>A0A6L5XD55_9BACT</name>
<dbReference type="EMBL" id="VULT01000010">
    <property type="protein sequence ID" value="MSS17577.1"/>
    <property type="molecule type" value="Genomic_DNA"/>
</dbReference>
<gene>
    <name evidence="1" type="ORF">FYJ29_07380</name>
</gene>
<dbReference type="Proteomes" id="UP000483362">
    <property type="component" value="Unassembled WGS sequence"/>
</dbReference>
<dbReference type="AlphaFoldDB" id="A0A6L5XD55"/>
<dbReference type="RefSeq" id="WP_154328584.1">
    <property type="nucleotide sequence ID" value="NZ_CP045696.1"/>
</dbReference>
<reference evidence="1 2" key="1">
    <citation type="submission" date="2019-08" db="EMBL/GenBank/DDBJ databases">
        <title>In-depth cultivation of the pig gut microbiome towards novel bacterial diversity and tailored functional studies.</title>
        <authorList>
            <person name="Wylensek D."/>
            <person name="Hitch T.C.A."/>
            <person name="Clavel T."/>
        </authorList>
    </citation>
    <scope>NUCLEOTIDE SEQUENCE [LARGE SCALE GENOMIC DNA]</scope>
    <source>
        <strain evidence="1 2">Oil-RF-744-WCA-WT-10</strain>
    </source>
</reference>
<sequence>MESRKDIAAEKKASFKFNCTQSVLTTYGDLTGLDEATAISMTDGFAAGMTNMEGTCGALIGADMVLGLVNKDKAKTMKQMRTIMQKFQDRNHATQCRQLKGVDTHVVLRPCPLCVADACEFLEEELGK</sequence>
<proteinExistence type="predicted"/>
<organism evidence="1 2">
    <name type="scientific">Sodaliphilus pleomorphus</name>
    <dbReference type="NCBI Taxonomy" id="2606626"/>
    <lineage>
        <taxon>Bacteria</taxon>
        <taxon>Pseudomonadati</taxon>
        <taxon>Bacteroidota</taxon>
        <taxon>Bacteroidia</taxon>
        <taxon>Bacteroidales</taxon>
        <taxon>Muribaculaceae</taxon>
        <taxon>Sodaliphilus</taxon>
    </lineage>
</organism>
<dbReference type="InterPro" id="IPR010181">
    <property type="entry name" value="CGCAxxGCC_motif"/>
</dbReference>
<protein>
    <submittedName>
        <fullName evidence="1">C_GCAxxG_C_C family protein</fullName>
    </submittedName>
</protein>
<evidence type="ECO:0000313" key="1">
    <source>
        <dbReference type="EMBL" id="MSS17577.1"/>
    </source>
</evidence>
<dbReference type="NCBIfam" id="TIGR01909">
    <property type="entry name" value="C_GCAxxG_C_C"/>
    <property type="match status" value="1"/>
</dbReference>